<evidence type="ECO:0000313" key="3">
    <source>
        <dbReference type="Proteomes" id="UP001482620"/>
    </source>
</evidence>
<sequence length="88" mass="9782">MTLVELMEDDCDLSGGTSAAGDEETVDSRRLDDLDFVLPESQAGNIDSQTVRGRGPGYEDQTENTEETTRKSRNYRKSLVMFQCKLAS</sequence>
<feature type="region of interest" description="Disordered" evidence="1">
    <location>
        <begin position="1"/>
        <end position="26"/>
    </location>
</feature>
<feature type="compositionally biased region" description="Acidic residues" evidence="1">
    <location>
        <begin position="1"/>
        <end position="12"/>
    </location>
</feature>
<proteinExistence type="predicted"/>
<keyword evidence="3" id="KW-1185">Reference proteome</keyword>
<evidence type="ECO:0000256" key="1">
    <source>
        <dbReference type="SAM" id="MobiDB-lite"/>
    </source>
</evidence>
<organism evidence="2 3">
    <name type="scientific">Ilyodon furcidens</name>
    <name type="common">goldbreast splitfin</name>
    <dbReference type="NCBI Taxonomy" id="33524"/>
    <lineage>
        <taxon>Eukaryota</taxon>
        <taxon>Metazoa</taxon>
        <taxon>Chordata</taxon>
        <taxon>Craniata</taxon>
        <taxon>Vertebrata</taxon>
        <taxon>Euteleostomi</taxon>
        <taxon>Actinopterygii</taxon>
        <taxon>Neopterygii</taxon>
        <taxon>Teleostei</taxon>
        <taxon>Neoteleostei</taxon>
        <taxon>Acanthomorphata</taxon>
        <taxon>Ovalentaria</taxon>
        <taxon>Atherinomorphae</taxon>
        <taxon>Cyprinodontiformes</taxon>
        <taxon>Goodeidae</taxon>
        <taxon>Ilyodon</taxon>
    </lineage>
</organism>
<accession>A0ABV0UDS1</accession>
<dbReference type="EMBL" id="JAHRIQ010062292">
    <property type="protein sequence ID" value="MEQ2241882.1"/>
    <property type="molecule type" value="Genomic_DNA"/>
</dbReference>
<feature type="region of interest" description="Disordered" evidence="1">
    <location>
        <begin position="43"/>
        <end position="73"/>
    </location>
</feature>
<comment type="caution">
    <text evidence="2">The sequence shown here is derived from an EMBL/GenBank/DDBJ whole genome shotgun (WGS) entry which is preliminary data.</text>
</comment>
<protein>
    <submittedName>
        <fullName evidence="2">Uncharacterized protein</fullName>
    </submittedName>
</protein>
<gene>
    <name evidence="2" type="ORF">ILYODFUR_029994</name>
</gene>
<name>A0ABV0UDS1_9TELE</name>
<evidence type="ECO:0000313" key="2">
    <source>
        <dbReference type="EMBL" id="MEQ2241882.1"/>
    </source>
</evidence>
<dbReference type="Proteomes" id="UP001482620">
    <property type="component" value="Unassembled WGS sequence"/>
</dbReference>
<reference evidence="2 3" key="1">
    <citation type="submission" date="2021-06" db="EMBL/GenBank/DDBJ databases">
        <authorList>
            <person name="Palmer J.M."/>
        </authorList>
    </citation>
    <scope>NUCLEOTIDE SEQUENCE [LARGE SCALE GENOMIC DNA]</scope>
    <source>
        <strain evidence="3">if_2019</strain>
        <tissue evidence="2">Muscle</tissue>
    </source>
</reference>